<organism evidence="1 2">
    <name type="scientific">Streblomastix strix</name>
    <dbReference type="NCBI Taxonomy" id="222440"/>
    <lineage>
        <taxon>Eukaryota</taxon>
        <taxon>Metamonada</taxon>
        <taxon>Preaxostyla</taxon>
        <taxon>Oxymonadida</taxon>
        <taxon>Streblomastigidae</taxon>
        <taxon>Streblomastix</taxon>
    </lineage>
</organism>
<sequence>MAIIKSAAVGNATGSIGNITYQTVKSRTIGKQKVNPGKGTRYNATDTQHMQRARMAVVGHFAKLVQIDIKQNFRETMTGWANNGFMRTNFIVLSVAFDEAIQAVYNKEMSARNMSFDYLNNMIKAFVSDNPDSIVYSDNASTIVFVNANGWPTPPAPLVIDSASCVIPPMGDPVDISILPATVQQNTEYTFNGSGLSRARLRLTISGGTYVGSQFNSMTETVTQVIIKGNSTIPGTSLTKVEYLDETGAWQMWSSASALSRYKQQMRNLKPRPKEAPEQEQHVSIEFEGCVIAQHSLFNCQLSPIRGCHLRKNRQRKSKRLILAYNAFQICFQSVSGQNNIILCFILKVHSRQLKISSSL</sequence>
<evidence type="ECO:0000313" key="1">
    <source>
        <dbReference type="EMBL" id="KAA6357270.1"/>
    </source>
</evidence>
<proteinExistence type="predicted"/>
<evidence type="ECO:0000313" key="2">
    <source>
        <dbReference type="Proteomes" id="UP000324800"/>
    </source>
</evidence>
<accession>A0A5J4THP6</accession>
<name>A0A5J4THP6_9EUKA</name>
<comment type="caution">
    <text evidence="1">The sequence shown here is derived from an EMBL/GenBank/DDBJ whole genome shotgun (WGS) entry which is preliminary data.</text>
</comment>
<dbReference type="AlphaFoldDB" id="A0A5J4THP6"/>
<reference evidence="1 2" key="1">
    <citation type="submission" date="2019-03" db="EMBL/GenBank/DDBJ databases">
        <title>Single cell metagenomics reveals metabolic interactions within the superorganism composed of flagellate Streblomastix strix and complex community of Bacteroidetes bacteria on its surface.</title>
        <authorList>
            <person name="Treitli S.C."/>
            <person name="Kolisko M."/>
            <person name="Husnik F."/>
            <person name="Keeling P."/>
            <person name="Hampl V."/>
        </authorList>
    </citation>
    <scope>NUCLEOTIDE SEQUENCE [LARGE SCALE GENOMIC DNA]</scope>
    <source>
        <strain evidence="1">ST1C</strain>
    </source>
</reference>
<dbReference type="Proteomes" id="UP000324800">
    <property type="component" value="Unassembled WGS sequence"/>
</dbReference>
<dbReference type="EMBL" id="SNRW01031676">
    <property type="protein sequence ID" value="KAA6357270.1"/>
    <property type="molecule type" value="Genomic_DNA"/>
</dbReference>
<protein>
    <submittedName>
        <fullName evidence="1">Uncharacterized protein</fullName>
    </submittedName>
</protein>
<gene>
    <name evidence="1" type="ORF">EZS28_047203</name>
</gene>